<feature type="region of interest" description="Disordered" evidence="1">
    <location>
        <begin position="250"/>
        <end position="276"/>
    </location>
</feature>
<dbReference type="AlphaFoldDB" id="A0A6V8K6W2"/>
<dbReference type="EMBL" id="BLPF01000001">
    <property type="protein sequence ID" value="GFJ78161.1"/>
    <property type="molecule type" value="Genomic_DNA"/>
</dbReference>
<evidence type="ECO:0000313" key="3">
    <source>
        <dbReference type="EMBL" id="GFJ78161.1"/>
    </source>
</evidence>
<keyword evidence="4" id="KW-1185">Reference proteome</keyword>
<protein>
    <recommendedName>
        <fullName evidence="5">Gram-positive cocci surface proteins LPxTG domain-containing protein</fullName>
    </recommendedName>
</protein>
<reference evidence="3 4" key="2">
    <citation type="submission" date="2020-03" db="EMBL/GenBank/DDBJ databases">
        <authorList>
            <person name="Ichikawa N."/>
            <person name="Kimura A."/>
            <person name="Kitahashi Y."/>
            <person name="Uohara A."/>
        </authorList>
    </citation>
    <scope>NUCLEOTIDE SEQUENCE [LARGE SCALE GENOMIC DNA]</scope>
    <source>
        <strain evidence="3 4">NBRC 108639</strain>
    </source>
</reference>
<proteinExistence type="predicted"/>
<name>A0A6V8K6W2_9ACTN</name>
<feature type="transmembrane region" description="Helical" evidence="2">
    <location>
        <begin position="281"/>
        <end position="304"/>
    </location>
</feature>
<evidence type="ECO:0000313" key="4">
    <source>
        <dbReference type="Proteomes" id="UP000482800"/>
    </source>
</evidence>
<dbReference type="RefSeq" id="WP_173055992.1">
    <property type="nucleotide sequence ID" value="NZ_BLPF01000001.1"/>
</dbReference>
<accession>A0A6V8K6W2</accession>
<keyword evidence="2" id="KW-0472">Membrane</keyword>
<gene>
    <name evidence="3" type="ORF">Phou_023410</name>
</gene>
<sequence>MSGTGSCIIDGEWKATWTVFNSEDDLEGKIVKVEPTAVEGIAEGATLPRSIDGGLTGKQTLSAETESVTLKVKVRWKRDGVIHTKWAEGTATPRKHCGEKPDATFTPECDGSVVVTLDNTKGTRKAKMTVSAGEFSESVEVPAGQTLGGIVVPAGSGEITVVKGEKVIKTYTWEKPGDCGLPTPSDKSTCDELVYILENPKDGRDITVTLTPNTGAPQTITAKPGETKEARFPAAEGLVVVPSVGEAQGKPITWEKPDNCATPPPPPGEGGGGPELPVTGVAAGGIAGGALVLLAIGAVLFFMARRRRTTFTA</sequence>
<keyword evidence="2" id="KW-0812">Transmembrane</keyword>
<evidence type="ECO:0008006" key="5">
    <source>
        <dbReference type="Google" id="ProtNLM"/>
    </source>
</evidence>
<keyword evidence="2" id="KW-1133">Transmembrane helix</keyword>
<dbReference type="Proteomes" id="UP000482800">
    <property type="component" value="Unassembled WGS sequence"/>
</dbReference>
<reference evidence="3 4" key="1">
    <citation type="submission" date="2020-03" db="EMBL/GenBank/DDBJ databases">
        <title>Whole genome shotgun sequence of Phytohabitans houttuyneae NBRC 108639.</title>
        <authorList>
            <person name="Komaki H."/>
            <person name="Tamura T."/>
        </authorList>
    </citation>
    <scope>NUCLEOTIDE SEQUENCE [LARGE SCALE GENOMIC DNA]</scope>
    <source>
        <strain evidence="3 4">NBRC 108639</strain>
    </source>
</reference>
<organism evidence="3 4">
    <name type="scientific">Phytohabitans houttuyneae</name>
    <dbReference type="NCBI Taxonomy" id="1076126"/>
    <lineage>
        <taxon>Bacteria</taxon>
        <taxon>Bacillati</taxon>
        <taxon>Actinomycetota</taxon>
        <taxon>Actinomycetes</taxon>
        <taxon>Micromonosporales</taxon>
        <taxon>Micromonosporaceae</taxon>
    </lineage>
</organism>
<comment type="caution">
    <text evidence="3">The sequence shown here is derived from an EMBL/GenBank/DDBJ whole genome shotgun (WGS) entry which is preliminary data.</text>
</comment>
<evidence type="ECO:0000256" key="1">
    <source>
        <dbReference type="SAM" id="MobiDB-lite"/>
    </source>
</evidence>
<evidence type="ECO:0000256" key="2">
    <source>
        <dbReference type="SAM" id="Phobius"/>
    </source>
</evidence>